<organism evidence="1 2">
    <name type="scientific">Enterococcus gallinarum</name>
    <dbReference type="NCBI Taxonomy" id="1353"/>
    <lineage>
        <taxon>Bacteria</taxon>
        <taxon>Bacillati</taxon>
        <taxon>Bacillota</taxon>
        <taxon>Bacilli</taxon>
        <taxon>Lactobacillales</taxon>
        <taxon>Enterococcaceae</taxon>
        <taxon>Enterococcus</taxon>
    </lineage>
</organism>
<evidence type="ECO:0000313" key="2">
    <source>
        <dbReference type="Proteomes" id="UP000516696"/>
    </source>
</evidence>
<reference evidence="1 2" key="1">
    <citation type="submission" date="2020-03" db="EMBL/GenBank/DDBJ databases">
        <title>Characterization of ganglioside-mimicking enterococci.</title>
        <authorList>
            <person name="Patry R.T."/>
            <person name="Nothaft H."/>
            <person name="Bridger R."/>
            <person name="Shajahan A."/>
            <person name="Huynh S."/>
            <person name="Sanchez S."/>
            <person name="Azadi P."/>
            <person name="Cooper K."/>
            <person name="Miller W.G."/>
            <person name="Parker C.T."/>
            <person name="Wells L."/>
            <person name="Szymanski C.M."/>
        </authorList>
    </citation>
    <scope>NUCLEOTIDE SEQUENCE [LARGE SCALE GENOMIC DNA]</scope>
    <source>
        <strain evidence="1 2">EGM181</strain>
    </source>
</reference>
<dbReference type="InterPro" id="IPR008792">
    <property type="entry name" value="PQQD"/>
</dbReference>
<sequence length="89" mass="10229">MKYILASCDGKKSIDDIISEMSNMYPDVEREKIAGDVYSTLRFFKQVEIIDLGGESLIMNSIYKIGNGYTVETINEENYQEKDQKLLSF</sequence>
<protein>
    <submittedName>
        <fullName evidence="1">PqqD family peptide modification chaperone</fullName>
    </submittedName>
</protein>
<evidence type="ECO:0000313" key="1">
    <source>
        <dbReference type="EMBL" id="QOG28837.1"/>
    </source>
</evidence>
<name>A0AAE7MSR3_ENTGA</name>
<proteinExistence type="predicted"/>
<dbReference type="InterPro" id="IPR041881">
    <property type="entry name" value="PqqD_sf"/>
</dbReference>
<dbReference type="AlphaFoldDB" id="A0AAE7MSR3"/>
<gene>
    <name evidence="1" type="ORF">EGM181_16955</name>
</gene>
<accession>A0AAE7MSR3</accession>
<dbReference type="EMBL" id="CP050485">
    <property type="protein sequence ID" value="QOG28837.1"/>
    <property type="molecule type" value="Genomic_DNA"/>
</dbReference>
<dbReference type="Proteomes" id="UP000516696">
    <property type="component" value="Chromosome"/>
</dbReference>
<dbReference type="RefSeq" id="WP_162787457.1">
    <property type="nucleotide sequence ID" value="NZ_CP050485.1"/>
</dbReference>
<dbReference type="Pfam" id="PF05402">
    <property type="entry name" value="PqqD"/>
    <property type="match status" value="1"/>
</dbReference>
<dbReference type="Gene3D" id="1.10.10.1150">
    <property type="entry name" value="Coenzyme PQQ synthesis protein D (PqqD)"/>
    <property type="match status" value="1"/>
</dbReference>